<evidence type="ECO:0000313" key="7">
    <source>
        <dbReference type="EMBL" id="TPX73457.1"/>
    </source>
</evidence>
<dbReference type="InterPro" id="IPR007273">
    <property type="entry name" value="SCAMP"/>
</dbReference>
<feature type="region of interest" description="Disordered" evidence="5">
    <location>
        <begin position="1"/>
        <end position="80"/>
    </location>
</feature>
<evidence type="ECO:0008006" key="9">
    <source>
        <dbReference type="Google" id="ProtNLM"/>
    </source>
</evidence>
<feature type="compositionally biased region" description="Low complexity" evidence="5">
    <location>
        <begin position="48"/>
        <end position="61"/>
    </location>
</feature>
<dbReference type="OrthoDB" id="242866at2759"/>
<feature type="transmembrane region" description="Helical" evidence="6">
    <location>
        <begin position="194"/>
        <end position="217"/>
    </location>
</feature>
<gene>
    <name evidence="7" type="ORF">CcCBS67573_g05272</name>
</gene>
<dbReference type="GO" id="GO:0055038">
    <property type="term" value="C:recycling endosome membrane"/>
    <property type="evidence" value="ECO:0007669"/>
    <property type="project" value="TreeGrafter"/>
</dbReference>
<keyword evidence="8" id="KW-1185">Reference proteome</keyword>
<feature type="transmembrane region" description="Helical" evidence="6">
    <location>
        <begin position="237"/>
        <end position="262"/>
    </location>
</feature>
<dbReference type="EMBL" id="QEAP01000184">
    <property type="protein sequence ID" value="TPX73457.1"/>
    <property type="molecule type" value="Genomic_DNA"/>
</dbReference>
<dbReference type="GO" id="GO:0015031">
    <property type="term" value="P:protein transport"/>
    <property type="evidence" value="ECO:0007669"/>
    <property type="project" value="InterPro"/>
</dbReference>
<evidence type="ECO:0000256" key="2">
    <source>
        <dbReference type="ARBA" id="ARBA00022692"/>
    </source>
</evidence>
<dbReference type="PANTHER" id="PTHR10687">
    <property type="entry name" value="SECRETORY CARRIER-ASSOCIATED MEMBRANE PROTEIN SCAMP"/>
    <property type="match status" value="1"/>
</dbReference>
<sequence length="295" mass="31955">MNNPFADESNPFSDDAVNQALSSSASPMGVGGYALPSDQSKHTTINMAASNNASSSAGASNPDWRAKEEELRRREEELRAREENVQTQEAALRAHGLHPPNWPPFYPLVFHDIESEVPAASRPITTKIYKYWLFTVAVLFANMIACLAILISHSTTTGGSDFGNALISMVTITAISFFSWYRPVYTAFSKDASLFFYIFLLFEGLHILYASYMTIGLPGTGAAGIINLLSVLSDGKYLSAAFCVIATAGWIANALFGFWIWVEVNTHVKRGGHSLDSARAQAVQMGVLGSAAAVV</sequence>
<feature type="transmembrane region" description="Helical" evidence="6">
    <location>
        <begin position="163"/>
        <end position="182"/>
    </location>
</feature>
<comment type="caution">
    <text evidence="7">The sequence shown here is derived from an EMBL/GenBank/DDBJ whole genome shotgun (WGS) entry which is preliminary data.</text>
</comment>
<dbReference type="Proteomes" id="UP000320333">
    <property type="component" value="Unassembled WGS sequence"/>
</dbReference>
<dbReference type="GO" id="GO:0032588">
    <property type="term" value="C:trans-Golgi network membrane"/>
    <property type="evidence" value="ECO:0007669"/>
    <property type="project" value="TreeGrafter"/>
</dbReference>
<evidence type="ECO:0000256" key="5">
    <source>
        <dbReference type="SAM" id="MobiDB-lite"/>
    </source>
</evidence>
<organism evidence="7 8">
    <name type="scientific">Chytriomyces confervae</name>
    <dbReference type="NCBI Taxonomy" id="246404"/>
    <lineage>
        <taxon>Eukaryota</taxon>
        <taxon>Fungi</taxon>
        <taxon>Fungi incertae sedis</taxon>
        <taxon>Chytridiomycota</taxon>
        <taxon>Chytridiomycota incertae sedis</taxon>
        <taxon>Chytridiomycetes</taxon>
        <taxon>Chytridiales</taxon>
        <taxon>Chytriomycetaceae</taxon>
        <taxon>Chytriomyces</taxon>
    </lineage>
</organism>
<feature type="compositionally biased region" description="Basic and acidic residues" evidence="5">
    <location>
        <begin position="64"/>
        <end position="80"/>
    </location>
</feature>
<reference evidence="7 8" key="1">
    <citation type="journal article" date="2019" name="Sci. Rep.">
        <title>Comparative genomics of chytrid fungi reveal insights into the obligate biotrophic and pathogenic lifestyle of Synchytrium endobioticum.</title>
        <authorList>
            <person name="van de Vossenberg B.T.L.H."/>
            <person name="Warris S."/>
            <person name="Nguyen H.D.T."/>
            <person name="van Gent-Pelzer M.P.E."/>
            <person name="Joly D.L."/>
            <person name="van de Geest H.C."/>
            <person name="Bonants P.J.M."/>
            <person name="Smith D.S."/>
            <person name="Levesque C.A."/>
            <person name="van der Lee T.A.J."/>
        </authorList>
    </citation>
    <scope>NUCLEOTIDE SEQUENCE [LARGE SCALE GENOMIC DNA]</scope>
    <source>
        <strain evidence="7 8">CBS 675.73</strain>
    </source>
</reference>
<comment type="subcellular location">
    <subcellularLocation>
        <location evidence="1">Membrane</location>
        <topology evidence="1">Multi-pass membrane protein</topology>
    </subcellularLocation>
</comment>
<evidence type="ECO:0000256" key="3">
    <source>
        <dbReference type="ARBA" id="ARBA00022989"/>
    </source>
</evidence>
<evidence type="ECO:0000256" key="1">
    <source>
        <dbReference type="ARBA" id="ARBA00004141"/>
    </source>
</evidence>
<dbReference type="Pfam" id="PF04144">
    <property type="entry name" value="SCAMP"/>
    <property type="match status" value="1"/>
</dbReference>
<dbReference type="PANTHER" id="PTHR10687:SF90">
    <property type="entry name" value="SECRETORY CARRIER MEMBRANE PROTEIN"/>
    <property type="match status" value="1"/>
</dbReference>
<evidence type="ECO:0000256" key="6">
    <source>
        <dbReference type="SAM" id="Phobius"/>
    </source>
</evidence>
<keyword evidence="3 6" id="KW-1133">Transmembrane helix</keyword>
<keyword evidence="2 6" id="KW-0812">Transmembrane</keyword>
<protein>
    <recommendedName>
        <fullName evidence="9">Scamp-domain-containing protein</fullName>
    </recommendedName>
</protein>
<evidence type="ECO:0000313" key="8">
    <source>
        <dbReference type="Proteomes" id="UP000320333"/>
    </source>
</evidence>
<feature type="transmembrane region" description="Helical" evidence="6">
    <location>
        <begin position="131"/>
        <end position="151"/>
    </location>
</feature>
<dbReference type="AlphaFoldDB" id="A0A507FD05"/>
<name>A0A507FD05_9FUNG</name>
<accession>A0A507FD05</accession>
<dbReference type="STRING" id="246404.A0A507FD05"/>
<proteinExistence type="predicted"/>
<keyword evidence="4 6" id="KW-0472">Membrane</keyword>
<evidence type="ECO:0000256" key="4">
    <source>
        <dbReference type="ARBA" id="ARBA00023136"/>
    </source>
</evidence>